<gene>
    <name evidence="6" type="primary">lepB</name>
    <name evidence="6" type="ORF">CGZ75_15420</name>
</gene>
<dbReference type="PANTHER" id="PTHR43390:SF1">
    <property type="entry name" value="CHLOROPLAST PROCESSING PEPTIDASE"/>
    <property type="match status" value="1"/>
</dbReference>
<dbReference type="SUPFAM" id="SSF51306">
    <property type="entry name" value="LexA/Signal peptidase"/>
    <property type="match status" value="1"/>
</dbReference>
<evidence type="ECO:0000313" key="6">
    <source>
        <dbReference type="EMBL" id="OXM14337.1"/>
    </source>
</evidence>
<dbReference type="InterPro" id="IPR019533">
    <property type="entry name" value="Peptidase_S26"/>
</dbReference>
<evidence type="ECO:0000313" key="7">
    <source>
        <dbReference type="Proteomes" id="UP000215145"/>
    </source>
</evidence>
<dbReference type="CDD" id="cd06530">
    <property type="entry name" value="S26_SPase_I"/>
    <property type="match status" value="1"/>
</dbReference>
<dbReference type="PRINTS" id="PR00727">
    <property type="entry name" value="LEADERPTASE"/>
</dbReference>
<dbReference type="PANTHER" id="PTHR43390">
    <property type="entry name" value="SIGNAL PEPTIDASE I"/>
    <property type="match status" value="1"/>
</dbReference>
<evidence type="ECO:0000256" key="3">
    <source>
        <dbReference type="PIRSR" id="PIRSR600223-1"/>
    </source>
</evidence>
<comment type="catalytic activity">
    <reaction evidence="4">
        <text>Cleavage of hydrophobic, N-terminal signal or leader sequences from secreted and periplasmic proteins.</text>
        <dbReference type="EC" id="3.4.21.89"/>
    </reaction>
</comment>
<dbReference type="AlphaFoldDB" id="A0A229NWZ6"/>
<dbReference type="EMBL" id="NMUQ01000002">
    <property type="protein sequence ID" value="OXM14337.1"/>
    <property type="molecule type" value="Genomic_DNA"/>
</dbReference>
<accession>A0A229NWZ6</accession>
<dbReference type="NCBIfam" id="TIGR02227">
    <property type="entry name" value="sigpep_I_bact"/>
    <property type="match status" value="1"/>
</dbReference>
<dbReference type="EC" id="3.4.21.89" evidence="4"/>
<reference evidence="6 7" key="1">
    <citation type="submission" date="2017-07" db="EMBL/GenBank/DDBJ databases">
        <title>Paenibacillus herberti R33 genome sequencing and assembly.</title>
        <authorList>
            <person name="Su W."/>
        </authorList>
    </citation>
    <scope>NUCLEOTIDE SEQUENCE [LARGE SCALE GENOMIC DNA]</scope>
    <source>
        <strain evidence="6 7">R33</strain>
    </source>
</reference>
<keyword evidence="7" id="KW-1185">Reference proteome</keyword>
<dbReference type="InterPro" id="IPR036286">
    <property type="entry name" value="LexA/Signal_pep-like_sf"/>
</dbReference>
<comment type="similarity">
    <text evidence="2 4">Belongs to the peptidase S26 family.</text>
</comment>
<evidence type="ECO:0000256" key="1">
    <source>
        <dbReference type="ARBA" id="ARBA00004401"/>
    </source>
</evidence>
<proteinExistence type="inferred from homology"/>
<dbReference type="Proteomes" id="UP000215145">
    <property type="component" value="Unassembled WGS sequence"/>
</dbReference>
<feature type="domain" description="Peptidase S26" evidence="5">
    <location>
        <begin position="10"/>
        <end position="159"/>
    </location>
</feature>
<evidence type="ECO:0000256" key="2">
    <source>
        <dbReference type="ARBA" id="ARBA00009370"/>
    </source>
</evidence>
<dbReference type="RefSeq" id="WP_089525161.1">
    <property type="nucleotide sequence ID" value="NZ_NMUQ01000002.1"/>
</dbReference>
<evidence type="ECO:0000259" key="5">
    <source>
        <dbReference type="Pfam" id="PF10502"/>
    </source>
</evidence>
<sequence length="172" mass="18227">MTRRSKLIGWIRYIIGLALAMFILTNAAGLSRVSGESMLPSLSSGDILLINKLSLYIDKPEYGDVVVIGSEALGYSLVKRVIATEGDSVSISDGVAYVNGSPLSELYSIGKSEDIGSQEVAEGHVFVLGDNRDLGASLDSRSPELGQVLVEDIQGYALIKLLPWGAIAAPLS</sequence>
<dbReference type="InterPro" id="IPR000223">
    <property type="entry name" value="Pept_S26A_signal_pept_1"/>
</dbReference>
<keyword evidence="4" id="KW-0378">Hydrolase</keyword>
<name>A0A229NWZ6_9BACL</name>
<dbReference type="GO" id="GO:0006465">
    <property type="term" value="P:signal peptide processing"/>
    <property type="evidence" value="ECO:0007669"/>
    <property type="project" value="InterPro"/>
</dbReference>
<comment type="subcellular location">
    <subcellularLocation>
        <location evidence="1">Cell membrane</location>
        <topology evidence="1">Single-pass type II membrane protein</topology>
    </subcellularLocation>
    <subcellularLocation>
        <location evidence="4">Membrane</location>
        <topology evidence="4">Single-pass type II membrane protein</topology>
    </subcellularLocation>
</comment>
<keyword evidence="4" id="KW-0645">Protease</keyword>
<feature type="active site" evidence="3">
    <location>
        <position position="37"/>
    </location>
</feature>
<feature type="active site" evidence="3">
    <location>
        <position position="79"/>
    </location>
</feature>
<organism evidence="6 7">
    <name type="scientific">Paenibacillus herberti</name>
    <dbReference type="NCBI Taxonomy" id="1619309"/>
    <lineage>
        <taxon>Bacteria</taxon>
        <taxon>Bacillati</taxon>
        <taxon>Bacillota</taxon>
        <taxon>Bacilli</taxon>
        <taxon>Bacillales</taxon>
        <taxon>Paenibacillaceae</taxon>
        <taxon>Paenibacillus</taxon>
    </lineage>
</organism>
<dbReference type="Pfam" id="PF10502">
    <property type="entry name" value="Peptidase_S26"/>
    <property type="match status" value="1"/>
</dbReference>
<dbReference type="GO" id="GO:0009003">
    <property type="term" value="F:signal peptidase activity"/>
    <property type="evidence" value="ECO:0007669"/>
    <property type="project" value="UniProtKB-EC"/>
</dbReference>
<comment type="caution">
    <text evidence="6">The sequence shown here is derived from an EMBL/GenBank/DDBJ whole genome shotgun (WGS) entry which is preliminary data.</text>
</comment>
<dbReference type="GO" id="GO:0004252">
    <property type="term" value="F:serine-type endopeptidase activity"/>
    <property type="evidence" value="ECO:0007669"/>
    <property type="project" value="InterPro"/>
</dbReference>
<dbReference type="GO" id="GO:0005886">
    <property type="term" value="C:plasma membrane"/>
    <property type="evidence" value="ECO:0007669"/>
    <property type="project" value="UniProtKB-SubCell"/>
</dbReference>
<dbReference type="OrthoDB" id="9802919at2"/>
<protein>
    <recommendedName>
        <fullName evidence="4">Signal peptidase I</fullName>
        <ecNumber evidence="4">3.4.21.89</ecNumber>
    </recommendedName>
</protein>
<dbReference type="Gene3D" id="2.10.109.10">
    <property type="entry name" value="Umud Fragment, subunit A"/>
    <property type="match status" value="1"/>
</dbReference>
<evidence type="ECO:0000256" key="4">
    <source>
        <dbReference type="RuleBase" id="RU362042"/>
    </source>
</evidence>